<evidence type="ECO:0000256" key="1">
    <source>
        <dbReference type="SAM" id="Phobius"/>
    </source>
</evidence>
<sequence length="178" mass="19156">MQLASRPLSSRQRTVIAAILLACAVAFILVALSQWLFGVGLDPRDDTLHRAAGIGFTDEARGSLFSIIPVALPALAAFLAPDTRPGRVTVRLTRLVYVAYLVIGVLLALSAARYGIDTARQLAEEGQVFIDTRAAVERLVLDAVWLTLAVIGLVSVRWNGTRERSSTPEPVKLSPPQA</sequence>
<feature type="transmembrane region" description="Helical" evidence="1">
    <location>
        <begin position="136"/>
        <end position="156"/>
    </location>
</feature>
<feature type="transmembrane region" description="Helical" evidence="1">
    <location>
        <begin position="15"/>
        <end position="37"/>
    </location>
</feature>
<gene>
    <name evidence="2" type="ORF">ACFO8M_26150</name>
</gene>
<feature type="transmembrane region" description="Helical" evidence="1">
    <location>
        <begin position="64"/>
        <end position="83"/>
    </location>
</feature>
<keyword evidence="1" id="KW-0812">Transmembrane</keyword>
<comment type="caution">
    <text evidence="2">The sequence shown here is derived from an EMBL/GenBank/DDBJ whole genome shotgun (WGS) entry which is preliminary data.</text>
</comment>
<name>A0ABV7Q9A3_9ACTN</name>
<keyword evidence="3" id="KW-1185">Reference proteome</keyword>
<evidence type="ECO:0000313" key="3">
    <source>
        <dbReference type="Proteomes" id="UP001595712"/>
    </source>
</evidence>
<evidence type="ECO:0000313" key="2">
    <source>
        <dbReference type="EMBL" id="MFC3495978.1"/>
    </source>
</evidence>
<evidence type="ECO:0008006" key="4">
    <source>
        <dbReference type="Google" id="ProtNLM"/>
    </source>
</evidence>
<dbReference type="RefSeq" id="WP_387980969.1">
    <property type="nucleotide sequence ID" value="NZ_JBHRWO010000022.1"/>
</dbReference>
<keyword evidence="1" id="KW-1133">Transmembrane helix</keyword>
<organism evidence="2 3">
    <name type="scientific">Glycomyces rhizosphaerae</name>
    <dbReference type="NCBI Taxonomy" id="2054422"/>
    <lineage>
        <taxon>Bacteria</taxon>
        <taxon>Bacillati</taxon>
        <taxon>Actinomycetota</taxon>
        <taxon>Actinomycetes</taxon>
        <taxon>Glycomycetales</taxon>
        <taxon>Glycomycetaceae</taxon>
        <taxon>Glycomyces</taxon>
    </lineage>
</organism>
<protein>
    <recommendedName>
        <fullName evidence="4">DUF2975 domain-containing protein</fullName>
    </recommendedName>
</protein>
<accession>A0ABV7Q9A3</accession>
<feature type="transmembrane region" description="Helical" evidence="1">
    <location>
        <begin position="95"/>
        <end position="116"/>
    </location>
</feature>
<dbReference type="Proteomes" id="UP001595712">
    <property type="component" value="Unassembled WGS sequence"/>
</dbReference>
<keyword evidence="1" id="KW-0472">Membrane</keyword>
<reference evidence="3" key="1">
    <citation type="journal article" date="2019" name="Int. J. Syst. Evol. Microbiol.">
        <title>The Global Catalogue of Microorganisms (GCM) 10K type strain sequencing project: providing services to taxonomists for standard genome sequencing and annotation.</title>
        <authorList>
            <consortium name="The Broad Institute Genomics Platform"/>
            <consortium name="The Broad Institute Genome Sequencing Center for Infectious Disease"/>
            <person name="Wu L."/>
            <person name="Ma J."/>
        </authorList>
    </citation>
    <scope>NUCLEOTIDE SEQUENCE [LARGE SCALE GENOMIC DNA]</scope>
    <source>
        <strain evidence="3">CGMCC 4.7396</strain>
    </source>
</reference>
<proteinExistence type="predicted"/>
<dbReference type="EMBL" id="JBHRWO010000022">
    <property type="protein sequence ID" value="MFC3495978.1"/>
    <property type="molecule type" value="Genomic_DNA"/>
</dbReference>